<dbReference type="Proteomes" id="UP000248410">
    <property type="component" value="Chromosome"/>
</dbReference>
<dbReference type="NCBIfam" id="TIGR01487">
    <property type="entry name" value="Pglycolate_arch"/>
    <property type="match status" value="1"/>
</dbReference>
<sequence>MYLVASDYDRTLASEKNNFVISKEVAEKVNEFAKKYYFVVVTGREKRFINILASSLKPNAWILENGSFILMNDKEYYLVDDDWFSIRDTIAKKLDNMGIQYSIGKVIIYLDNAIKLRNKISIENASIEWNRNDAMIMPTYVNKGYGLRKLIEIINFKGKTIGIGDSENDISLFKSVDFKVAVGNALEEIKEIADLVLEEENGNAVIKLLNIIETGKIEELIRYS</sequence>
<dbReference type="GO" id="GO:0008967">
    <property type="term" value="F:phosphoglycolate phosphatase activity"/>
    <property type="evidence" value="ECO:0007669"/>
    <property type="project" value="UniProtKB-UniRule"/>
</dbReference>
<evidence type="ECO:0000313" key="2">
    <source>
        <dbReference type="EMBL" id="AWR96560.1"/>
    </source>
</evidence>
<dbReference type="AlphaFoldDB" id="A0A2U9IKL3"/>
<keyword evidence="3" id="KW-1185">Reference proteome</keyword>
<dbReference type="EC" id="3.1.3.18" evidence="1"/>
<gene>
    <name evidence="2" type="ORF">DFR86_02675</name>
</gene>
<proteinExistence type="predicted"/>
<dbReference type="Gene3D" id="3.40.50.1000">
    <property type="entry name" value="HAD superfamily/HAD-like"/>
    <property type="match status" value="1"/>
</dbReference>
<dbReference type="GO" id="GO:0000287">
    <property type="term" value="F:magnesium ion binding"/>
    <property type="evidence" value="ECO:0007669"/>
    <property type="project" value="TreeGrafter"/>
</dbReference>
<name>A0A2U9IKL3_9CREN</name>
<accession>A0A2U9IKL3</accession>
<organism evidence="2 3">
    <name type="scientific">Acidianus sulfidivorans JP7</name>
    <dbReference type="NCBI Taxonomy" id="619593"/>
    <lineage>
        <taxon>Archaea</taxon>
        <taxon>Thermoproteota</taxon>
        <taxon>Thermoprotei</taxon>
        <taxon>Sulfolobales</taxon>
        <taxon>Sulfolobaceae</taxon>
        <taxon>Acidianus</taxon>
    </lineage>
</organism>
<dbReference type="EMBL" id="CP029288">
    <property type="protein sequence ID" value="AWR96560.1"/>
    <property type="molecule type" value="Genomic_DNA"/>
</dbReference>
<dbReference type="InterPro" id="IPR023214">
    <property type="entry name" value="HAD_sf"/>
</dbReference>
<evidence type="ECO:0000313" key="3">
    <source>
        <dbReference type="Proteomes" id="UP000248410"/>
    </source>
</evidence>
<dbReference type="Pfam" id="PF08282">
    <property type="entry name" value="Hydrolase_3"/>
    <property type="match status" value="2"/>
</dbReference>
<dbReference type="OrthoDB" id="120822at2157"/>
<protein>
    <recommendedName>
        <fullName evidence="1">Phosphoglycolate phosphatase</fullName>
        <ecNumber evidence="1">3.1.3.18</ecNumber>
    </recommendedName>
</protein>
<dbReference type="PANTHER" id="PTHR10000">
    <property type="entry name" value="PHOSPHOSERINE PHOSPHATASE"/>
    <property type="match status" value="1"/>
</dbReference>
<dbReference type="InterPro" id="IPR036412">
    <property type="entry name" value="HAD-like_sf"/>
</dbReference>
<dbReference type="Gene3D" id="3.90.1070.10">
    <property type="match status" value="1"/>
</dbReference>
<dbReference type="PANTHER" id="PTHR10000:SF8">
    <property type="entry name" value="HAD SUPERFAMILY HYDROLASE-LIKE, TYPE 3"/>
    <property type="match status" value="1"/>
</dbReference>
<dbReference type="NCBIfam" id="TIGR01482">
    <property type="entry name" value="SPP-subfamily"/>
    <property type="match status" value="1"/>
</dbReference>
<reference evidence="2 3" key="1">
    <citation type="submission" date="2018-05" db="EMBL/GenBank/DDBJ databases">
        <title>Complete Genome Sequences of Extremely Thermoacidophilic, Metal-Mobilizing Type-Strain Members of the Archaeal Family Sulfolobaceae: Acidianus brierleyi DSM-1651T, Acidianus sulfidivorans DSM-18786T, Metallosphaera hakonensis DSM-7519T, and Metallosphaera prunae DSM-10039T.</title>
        <authorList>
            <person name="Counts J.A."/>
            <person name="Kelly R.M."/>
        </authorList>
    </citation>
    <scope>NUCLEOTIDE SEQUENCE [LARGE SCALE GENOMIC DNA]</scope>
    <source>
        <strain evidence="2 3">JP7</strain>
    </source>
</reference>
<dbReference type="KEGG" id="asul:DFR86_02675"/>
<dbReference type="SUPFAM" id="SSF56784">
    <property type="entry name" value="HAD-like"/>
    <property type="match status" value="1"/>
</dbReference>
<evidence type="ECO:0000256" key="1">
    <source>
        <dbReference type="NCBIfam" id="TIGR01487"/>
    </source>
</evidence>
<dbReference type="GO" id="GO:0005829">
    <property type="term" value="C:cytosol"/>
    <property type="evidence" value="ECO:0007669"/>
    <property type="project" value="TreeGrafter"/>
</dbReference>